<name>A0ABT6ZDT0_9MICO</name>
<dbReference type="InterPro" id="IPR036188">
    <property type="entry name" value="FAD/NAD-bd_sf"/>
</dbReference>
<reference evidence="2 3" key="1">
    <citation type="submission" date="2023-05" db="EMBL/GenBank/DDBJ databases">
        <title>Microbacterium dauci sp.nov., Isolated from Carrot Rhizosphere Soil.</title>
        <authorList>
            <person name="Xiao Z."/>
            <person name="Zheng J."/>
        </authorList>
    </citation>
    <scope>NUCLEOTIDE SEQUENCE [LARGE SCALE GENOMIC DNA]</scope>
    <source>
        <strain evidence="2 3">LX3-4</strain>
    </source>
</reference>
<comment type="caution">
    <text evidence="2">The sequence shown here is derived from an EMBL/GenBank/DDBJ whole genome shotgun (WGS) entry which is preliminary data.</text>
</comment>
<dbReference type="Proteomes" id="UP001321481">
    <property type="component" value="Unassembled WGS sequence"/>
</dbReference>
<evidence type="ECO:0000313" key="3">
    <source>
        <dbReference type="Proteomes" id="UP001321481"/>
    </source>
</evidence>
<feature type="domain" description="Amine oxidase" evidence="1">
    <location>
        <begin position="25"/>
        <end position="448"/>
    </location>
</feature>
<gene>
    <name evidence="2" type="ORF">QNI14_07635</name>
</gene>
<keyword evidence="3" id="KW-1185">Reference proteome</keyword>
<dbReference type="Gene3D" id="3.50.50.60">
    <property type="entry name" value="FAD/NAD(P)-binding domain"/>
    <property type="match status" value="1"/>
</dbReference>
<dbReference type="PANTHER" id="PTHR42923:SF3">
    <property type="entry name" value="PROTOPORPHYRINOGEN OXIDASE"/>
    <property type="match status" value="1"/>
</dbReference>
<dbReference type="Gene3D" id="1.10.3110.10">
    <property type="entry name" value="protoporphyrinogen ix oxidase, domain 3"/>
    <property type="match status" value="1"/>
</dbReference>
<sequence>MTSDAAADLVSHATHTRVVVVGGGLAGLVAALECARVGMAVTVLEADARVGGLVGSADLDGVVVDTVADGYRVTQGVLADLIADLGLSEHVVPARDADTWVAGPFGVAPMPAEAILGIPSNPFDERTRRIIGWAGAWRAYLDRLRPPLTIGAERSLGALVRSRLGARVVDRMVAPLTFGVHGVDPDEVDVDAAARGLNQALTRTGSLTGAVAQLGTDAAPARATLRGGMSTLITALVTRLIELGAEVRVGVEVTELAASDDGWTVTAATEDGPERIDATAVVVATPEAPARRLLAAHVPEADGSPLSPDDVDVVTLLVDGPALDAAPRGHAVYAVPGTAAALSVVHATATWPHASGDPHVIRVTLPASGRSDIEVIALARAAAAELLGADLSAVRGGHRVVAPRALPSSATSPARDALREATRSLAALAVVGAWVGGNGLARVAAGAMAESERLRSALLWGSSDEGASR</sequence>
<dbReference type="PANTHER" id="PTHR42923">
    <property type="entry name" value="PROTOPORPHYRINOGEN OXIDASE"/>
    <property type="match status" value="1"/>
</dbReference>
<dbReference type="EMBL" id="JASJND010000005">
    <property type="protein sequence ID" value="MDJ1114321.1"/>
    <property type="molecule type" value="Genomic_DNA"/>
</dbReference>
<organism evidence="2 3">
    <name type="scientific">Microbacterium dauci</name>
    <dbReference type="NCBI Taxonomy" id="3048008"/>
    <lineage>
        <taxon>Bacteria</taxon>
        <taxon>Bacillati</taxon>
        <taxon>Actinomycetota</taxon>
        <taxon>Actinomycetes</taxon>
        <taxon>Micrococcales</taxon>
        <taxon>Microbacteriaceae</taxon>
        <taxon>Microbacterium</taxon>
    </lineage>
</organism>
<dbReference type="Pfam" id="PF01593">
    <property type="entry name" value="Amino_oxidase"/>
    <property type="match status" value="1"/>
</dbReference>
<dbReference type="SUPFAM" id="SSF51905">
    <property type="entry name" value="FAD/NAD(P)-binding domain"/>
    <property type="match status" value="1"/>
</dbReference>
<protein>
    <submittedName>
        <fullName evidence="2">FAD-dependent oxidoreductase</fullName>
    </submittedName>
</protein>
<evidence type="ECO:0000259" key="1">
    <source>
        <dbReference type="Pfam" id="PF01593"/>
    </source>
</evidence>
<dbReference type="InterPro" id="IPR050464">
    <property type="entry name" value="Zeta_carotene_desat/Oxidored"/>
</dbReference>
<dbReference type="InterPro" id="IPR002937">
    <property type="entry name" value="Amino_oxidase"/>
</dbReference>
<dbReference type="Gene3D" id="3.90.660.20">
    <property type="entry name" value="Protoporphyrinogen oxidase, mitochondrial, domain 2"/>
    <property type="match status" value="1"/>
</dbReference>
<accession>A0ABT6ZDT0</accession>
<dbReference type="RefSeq" id="WP_283715932.1">
    <property type="nucleotide sequence ID" value="NZ_JASJND010000005.1"/>
</dbReference>
<evidence type="ECO:0000313" key="2">
    <source>
        <dbReference type="EMBL" id="MDJ1114321.1"/>
    </source>
</evidence>
<proteinExistence type="predicted"/>